<protein>
    <submittedName>
        <fullName evidence="2">Uncharacterized protein</fullName>
    </submittedName>
</protein>
<evidence type="ECO:0000313" key="3">
    <source>
        <dbReference type="Proteomes" id="UP001196413"/>
    </source>
</evidence>
<proteinExistence type="predicted"/>
<sequence>MNGTEANHYDLDDLLFAKFAELDQKVAILREEMDSIAMLLERRKRTRDTSISLASQIIHEMDHFPKWAQHNVWEATVPQQEIQENYEMAFAFALEADRKPGGQLYDADLPAEYDLPIGPSARSANVASGRAIFHPYSRPSSCKRAMSSLNGTMEVPPMPVMLMPDFQGITENEILLDQYDSGEDPPSDPDDNIGAAGSD</sequence>
<reference evidence="2" key="1">
    <citation type="submission" date="2021-06" db="EMBL/GenBank/DDBJ databases">
        <title>Parelaphostrongylus tenuis whole genome reference sequence.</title>
        <authorList>
            <person name="Garwood T.J."/>
            <person name="Larsen P.A."/>
            <person name="Fountain-Jones N.M."/>
            <person name="Garbe J.R."/>
            <person name="Macchietto M.G."/>
            <person name="Kania S.A."/>
            <person name="Gerhold R.W."/>
            <person name="Richards J.E."/>
            <person name="Wolf T.M."/>
        </authorList>
    </citation>
    <scope>NUCLEOTIDE SEQUENCE</scope>
    <source>
        <strain evidence="2">MNPRO001-30</strain>
        <tissue evidence="2">Meninges</tissue>
    </source>
</reference>
<feature type="compositionally biased region" description="Acidic residues" evidence="1">
    <location>
        <begin position="180"/>
        <end position="191"/>
    </location>
</feature>
<evidence type="ECO:0000256" key="1">
    <source>
        <dbReference type="SAM" id="MobiDB-lite"/>
    </source>
</evidence>
<organism evidence="2 3">
    <name type="scientific">Parelaphostrongylus tenuis</name>
    <name type="common">Meningeal worm</name>
    <dbReference type="NCBI Taxonomy" id="148309"/>
    <lineage>
        <taxon>Eukaryota</taxon>
        <taxon>Metazoa</taxon>
        <taxon>Ecdysozoa</taxon>
        <taxon>Nematoda</taxon>
        <taxon>Chromadorea</taxon>
        <taxon>Rhabditida</taxon>
        <taxon>Rhabditina</taxon>
        <taxon>Rhabditomorpha</taxon>
        <taxon>Strongyloidea</taxon>
        <taxon>Metastrongylidae</taxon>
        <taxon>Parelaphostrongylus</taxon>
    </lineage>
</organism>
<keyword evidence="3" id="KW-1185">Reference proteome</keyword>
<comment type="caution">
    <text evidence="2">The sequence shown here is derived from an EMBL/GenBank/DDBJ whole genome shotgun (WGS) entry which is preliminary data.</text>
</comment>
<dbReference type="Proteomes" id="UP001196413">
    <property type="component" value="Unassembled WGS sequence"/>
</dbReference>
<dbReference type="AlphaFoldDB" id="A0AAD5MVS9"/>
<evidence type="ECO:0000313" key="2">
    <source>
        <dbReference type="EMBL" id="KAJ1365445.1"/>
    </source>
</evidence>
<accession>A0AAD5MVS9</accession>
<dbReference type="EMBL" id="JAHQIW010005275">
    <property type="protein sequence ID" value="KAJ1365445.1"/>
    <property type="molecule type" value="Genomic_DNA"/>
</dbReference>
<gene>
    <name evidence="2" type="ORF">KIN20_025746</name>
</gene>
<feature type="region of interest" description="Disordered" evidence="1">
    <location>
        <begin position="178"/>
        <end position="199"/>
    </location>
</feature>
<name>A0AAD5MVS9_PARTN</name>